<keyword evidence="2" id="KW-1185">Reference proteome</keyword>
<sequence length="150" mass="16567">MTVLLGQSVLGWSQVQPSIAASVMSISLSSDAIRTTIRQVASAWEAGDAEAIASPFADDAEFIVPGSCWRGREEIRQEAAKFAQTHTEVKITIKLIVVEGNLAFAEWDWQDVEKQSGKRTLAEDAIAVEFRDGKIIRWREYIDTDTPTPA</sequence>
<organism evidence="1 2">
    <name type="scientific">Desertifilum tharense IPPAS B-1220</name>
    <dbReference type="NCBI Taxonomy" id="1781255"/>
    <lineage>
        <taxon>Bacteria</taxon>
        <taxon>Bacillati</taxon>
        <taxon>Cyanobacteriota</taxon>
        <taxon>Cyanophyceae</taxon>
        <taxon>Desertifilales</taxon>
        <taxon>Desertifilaceae</taxon>
        <taxon>Desertifilum</taxon>
    </lineage>
</organism>
<dbReference type="Proteomes" id="UP000095472">
    <property type="component" value="Chromosome"/>
</dbReference>
<accession>A0ACD5GZ00</accession>
<proteinExistence type="predicted"/>
<name>A0ACD5GZ00_9CYAN</name>
<evidence type="ECO:0000313" key="1">
    <source>
        <dbReference type="EMBL" id="XPM65719.1"/>
    </source>
</evidence>
<evidence type="ECO:0000313" key="2">
    <source>
        <dbReference type="Proteomes" id="UP000095472"/>
    </source>
</evidence>
<protein>
    <submittedName>
        <fullName evidence="1">Nuclear transport factor 2 family protein</fullName>
    </submittedName>
</protein>
<gene>
    <name evidence="1" type="ORF">BH720_009100</name>
</gene>
<dbReference type="EMBL" id="CP182909">
    <property type="protein sequence ID" value="XPM65719.1"/>
    <property type="molecule type" value="Genomic_DNA"/>
</dbReference>
<reference evidence="1 2" key="1">
    <citation type="journal article" date="2016" name="Genome Announc.">
        <title>Draft Genome Sequence of the Thermotolerant Cyanobacterium Desertifilum sp. IPPAS B-1220.</title>
        <authorList>
            <person name="Mironov K.S."/>
            <person name="Sinetova M.A."/>
            <person name="Bolatkhan K."/>
            <person name="Zayadan B.K."/>
            <person name="Ustinova V.V."/>
            <person name="Kupriyanova E.V."/>
            <person name="Skrypnik A.N."/>
            <person name="Gogoleva N.E."/>
            <person name="Gogolev Y.V."/>
            <person name="Los D.A."/>
        </authorList>
    </citation>
    <scope>NUCLEOTIDE SEQUENCE [LARGE SCALE GENOMIC DNA]</scope>
    <source>
        <strain evidence="1 2">IPPAS B-1220</strain>
    </source>
</reference>